<keyword evidence="3" id="KW-1185">Reference proteome</keyword>
<accession>A0AAV9PWC0</accession>
<feature type="compositionally biased region" description="Low complexity" evidence="1">
    <location>
        <begin position="332"/>
        <end position="343"/>
    </location>
</feature>
<feature type="region of interest" description="Disordered" evidence="1">
    <location>
        <begin position="539"/>
        <end position="634"/>
    </location>
</feature>
<sequence length="799" mass="90806">MAPKKGGKTSDTNNQSTAGNDDTNSGQTRTTPTEKEQRDRIDAFRRSLYPYVVERPILEYFLRVNDWNIDAAAKAYRAVRANHLAFETGDGDSDAGDDTPRDFFERSRVRWNNNPEQERRDAALGLQEWVRDRFQQTRTLSRAEASMWMGENQWDFDMARASYLELTHDRFLRQLARRFDHMREKLPMTADDKKPAKKMNDQDKKRQAARDERLAEFINITGRPDWYSLLVFLEEREFDLVRAVHDWHVGGVPPYTGQPRRNNVDIDGMRMGTDGKRMEKPTPEACVPRKEPAGDDSDGDDSDSSSSSSDSNWGSEKDAFLPSDSDDDDDMSQNSSTPSSPSRNRVDGFVIDDYPDTAKGSAPNPRRFIMEYISKGKYNFNIFKKESDFYWPERGEKKPEGNTKRTLFDWENQSHVNLLNNWWRQNRQRVLNTVRRESSQKWSKEELDFLYSLMKELLEEQKKKNPNKTEAELIPLKVSNDKKKEWQTRINEKFVGKILPGSKAPRRPREASALMTQRGRTRAIIDDFKVPEDKAYFAQQDAKKKKQQEKAKKQAGSPAPQSLSGEEEEEELDTTLATLGGPSGGDSSALPATPCPTSAPVPRKSKTPEPPATPSPVRRKSRSPARSESPIDVEGLQAAAYSYFTDHVETFEADLDQQLGIRRGQPQFSETLRDALIQDVEANYNDGSVAPVLRDAIRALIQEQYQAMDNERSASQAPSAGPGPTAGVKRTHDDSAGESEHGDEGHKRQKLDSGAANDDPMELGSSIDDEEEQQHGEKRKRQDEPDSGDEEPSKKRFHE</sequence>
<feature type="region of interest" description="Disordered" evidence="1">
    <location>
        <begin position="498"/>
        <end position="518"/>
    </location>
</feature>
<feature type="region of interest" description="Disordered" evidence="1">
    <location>
        <begin position="1"/>
        <end position="39"/>
    </location>
</feature>
<gene>
    <name evidence="2" type="ORF">LTR25_008756</name>
</gene>
<organism evidence="2 3">
    <name type="scientific">Vermiconidia calcicola</name>
    <dbReference type="NCBI Taxonomy" id="1690605"/>
    <lineage>
        <taxon>Eukaryota</taxon>
        <taxon>Fungi</taxon>
        <taxon>Dikarya</taxon>
        <taxon>Ascomycota</taxon>
        <taxon>Pezizomycotina</taxon>
        <taxon>Dothideomycetes</taxon>
        <taxon>Dothideomycetidae</taxon>
        <taxon>Mycosphaerellales</taxon>
        <taxon>Extremaceae</taxon>
        <taxon>Vermiconidia</taxon>
    </lineage>
</organism>
<proteinExistence type="predicted"/>
<evidence type="ECO:0000313" key="2">
    <source>
        <dbReference type="EMBL" id="KAK5530899.1"/>
    </source>
</evidence>
<feature type="compositionally biased region" description="Basic and acidic residues" evidence="1">
    <location>
        <begin position="730"/>
        <end position="746"/>
    </location>
</feature>
<evidence type="ECO:0000313" key="3">
    <source>
        <dbReference type="Proteomes" id="UP001345827"/>
    </source>
</evidence>
<dbReference type="Proteomes" id="UP001345827">
    <property type="component" value="Unassembled WGS sequence"/>
</dbReference>
<feature type="region of interest" description="Disordered" evidence="1">
    <location>
        <begin position="249"/>
        <end position="364"/>
    </location>
</feature>
<dbReference type="AlphaFoldDB" id="A0AAV9PWC0"/>
<evidence type="ECO:0000256" key="1">
    <source>
        <dbReference type="SAM" id="MobiDB-lite"/>
    </source>
</evidence>
<feature type="region of interest" description="Disordered" evidence="1">
    <location>
        <begin position="708"/>
        <end position="799"/>
    </location>
</feature>
<protein>
    <submittedName>
        <fullName evidence="2">Uncharacterized protein</fullName>
    </submittedName>
</protein>
<reference evidence="2 3" key="1">
    <citation type="submission" date="2023-06" db="EMBL/GenBank/DDBJ databases">
        <title>Black Yeasts Isolated from many extreme environments.</title>
        <authorList>
            <person name="Coleine C."/>
            <person name="Stajich J.E."/>
            <person name="Selbmann L."/>
        </authorList>
    </citation>
    <scope>NUCLEOTIDE SEQUENCE [LARGE SCALE GENOMIC DNA]</scope>
    <source>
        <strain evidence="2 3">CCFEE 5887</strain>
    </source>
</reference>
<comment type="caution">
    <text evidence="2">The sequence shown here is derived from an EMBL/GenBank/DDBJ whole genome shotgun (WGS) entry which is preliminary data.</text>
</comment>
<dbReference type="EMBL" id="JAXLQG010000018">
    <property type="protein sequence ID" value="KAK5530899.1"/>
    <property type="molecule type" value="Genomic_DNA"/>
</dbReference>
<feature type="compositionally biased region" description="Basic and acidic residues" evidence="1">
    <location>
        <begin position="773"/>
        <end position="784"/>
    </location>
</feature>
<feature type="region of interest" description="Disordered" evidence="1">
    <location>
        <begin position="186"/>
        <end position="208"/>
    </location>
</feature>
<feature type="compositionally biased region" description="Polar residues" evidence="1">
    <location>
        <begin position="9"/>
        <end position="31"/>
    </location>
</feature>
<feature type="compositionally biased region" description="Basic and acidic residues" evidence="1">
    <location>
        <begin position="262"/>
        <end position="293"/>
    </location>
</feature>
<feature type="compositionally biased region" description="Acidic residues" evidence="1">
    <location>
        <begin position="294"/>
        <end position="303"/>
    </location>
</feature>
<name>A0AAV9PWC0_9PEZI</name>
<feature type="compositionally biased region" description="Polar residues" evidence="1">
    <location>
        <begin position="708"/>
        <end position="718"/>
    </location>
</feature>